<keyword evidence="1" id="KW-0472">Membrane</keyword>
<name>A0ABU3I9E1_9ACTO</name>
<dbReference type="EMBL" id="JASXSX010000001">
    <property type="protein sequence ID" value="MDT3766991.1"/>
    <property type="molecule type" value="Genomic_DNA"/>
</dbReference>
<keyword evidence="3" id="KW-1185">Reference proteome</keyword>
<dbReference type="Pfam" id="PF14019">
    <property type="entry name" value="DUF4235"/>
    <property type="match status" value="1"/>
</dbReference>
<feature type="transmembrane region" description="Helical" evidence="1">
    <location>
        <begin position="50"/>
        <end position="68"/>
    </location>
</feature>
<dbReference type="Proteomes" id="UP001247542">
    <property type="component" value="Unassembled WGS sequence"/>
</dbReference>
<keyword evidence="1" id="KW-0812">Transmembrane</keyword>
<evidence type="ECO:0000256" key="1">
    <source>
        <dbReference type="SAM" id="Phobius"/>
    </source>
</evidence>
<dbReference type="RefSeq" id="WP_102216369.1">
    <property type="nucleotide sequence ID" value="NZ_CP126963.1"/>
</dbReference>
<protein>
    <submittedName>
        <fullName evidence="2">DUF4235 domain-containing protein</fullName>
    </submittedName>
</protein>
<gene>
    <name evidence="2" type="ORF">QS713_02785</name>
</gene>
<reference evidence="2 3" key="1">
    <citation type="submission" date="2023-06" db="EMBL/GenBank/DDBJ databases">
        <title>Draft genome sequence of Gleimia hominis type strain CCUG 57540T.</title>
        <authorList>
            <person name="Salva-Serra F."/>
            <person name="Cardew S."/>
            <person name="Jensie Markopoulos S."/>
            <person name="Ohlen M."/>
            <person name="Inganas E."/>
            <person name="Svensson-Stadler L."/>
            <person name="Moore E.R.B."/>
        </authorList>
    </citation>
    <scope>NUCLEOTIDE SEQUENCE [LARGE SCALE GENOMIC DNA]</scope>
    <source>
        <strain evidence="2 3">CCUG 57540</strain>
    </source>
</reference>
<sequence>MNVPYKLATAGALAAAGFAANQIVNQGWKVFTGHESPQNEDEDQVELVELLVFAAISGVLATMARRYVLRGTKKAFAKSI</sequence>
<accession>A0ABU3I9E1</accession>
<dbReference type="InterPro" id="IPR025329">
    <property type="entry name" value="DUF4235"/>
</dbReference>
<comment type="caution">
    <text evidence="2">The sequence shown here is derived from an EMBL/GenBank/DDBJ whole genome shotgun (WGS) entry which is preliminary data.</text>
</comment>
<organism evidence="2 3">
    <name type="scientific">Gleimia hominis</name>
    <dbReference type="NCBI Taxonomy" id="595468"/>
    <lineage>
        <taxon>Bacteria</taxon>
        <taxon>Bacillati</taxon>
        <taxon>Actinomycetota</taxon>
        <taxon>Actinomycetes</taxon>
        <taxon>Actinomycetales</taxon>
        <taxon>Actinomycetaceae</taxon>
        <taxon>Gleimia</taxon>
    </lineage>
</organism>
<keyword evidence="1" id="KW-1133">Transmembrane helix</keyword>
<evidence type="ECO:0000313" key="2">
    <source>
        <dbReference type="EMBL" id="MDT3766991.1"/>
    </source>
</evidence>
<proteinExistence type="predicted"/>
<evidence type="ECO:0000313" key="3">
    <source>
        <dbReference type="Proteomes" id="UP001247542"/>
    </source>
</evidence>